<evidence type="ECO:0000256" key="1">
    <source>
        <dbReference type="SAM" id="Phobius"/>
    </source>
</evidence>
<dbReference type="AlphaFoldDB" id="A0A382Q2I3"/>
<sequence>MFTNETSNMKSHIYVYIQLSGSENDNSHLEDNSSSFIRQLGNILMPFTETWEISYIEQRERGFFVQFKHEIDALNFSLSFLERMKKTNDFGVGVAIHCGDDVLSAQRENEKLISFAGPNEVVVSETLNLHESQDSHHKWKKVGEIKSEETGNDLDVFVHDTFSETQNQDEDIFKNLTIGNLKLEFVVPLVILVCVGLFFLLPKEELEPTIAVWMMENKGSSNDDFWAW</sequence>
<name>A0A382Q2I3_9ZZZZ</name>
<dbReference type="EMBL" id="UINC01111494">
    <property type="protein sequence ID" value="SVC79759.1"/>
    <property type="molecule type" value="Genomic_DNA"/>
</dbReference>
<protein>
    <submittedName>
        <fullName evidence="2">Uncharacterized protein</fullName>
    </submittedName>
</protein>
<dbReference type="InterPro" id="IPR029787">
    <property type="entry name" value="Nucleotide_cyclase"/>
</dbReference>
<feature type="transmembrane region" description="Helical" evidence="1">
    <location>
        <begin position="183"/>
        <end position="201"/>
    </location>
</feature>
<feature type="non-terminal residue" evidence="2">
    <location>
        <position position="228"/>
    </location>
</feature>
<evidence type="ECO:0000313" key="2">
    <source>
        <dbReference type="EMBL" id="SVC79759.1"/>
    </source>
</evidence>
<proteinExistence type="predicted"/>
<gene>
    <name evidence="2" type="ORF">METZ01_LOCUS332613</name>
</gene>
<keyword evidence="1" id="KW-0812">Transmembrane</keyword>
<keyword evidence="1" id="KW-0472">Membrane</keyword>
<organism evidence="2">
    <name type="scientific">marine metagenome</name>
    <dbReference type="NCBI Taxonomy" id="408172"/>
    <lineage>
        <taxon>unclassified sequences</taxon>
        <taxon>metagenomes</taxon>
        <taxon>ecological metagenomes</taxon>
    </lineage>
</organism>
<accession>A0A382Q2I3</accession>
<dbReference type="SUPFAM" id="SSF55073">
    <property type="entry name" value="Nucleotide cyclase"/>
    <property type="match status" value="1"/>
</dbReference>
<keyword evidence="1" id="KW-1133">Transmembrane helix</keyword>
<reference evidence="2" key="1">
    <citation type="submission" date="2018-05" db="EMBL/GenBank/DDBJ databases">
        <authorList>
            <person name="Lanie J.A."/>
            <person name="Ng W.-L."/>
            <person name="Kazmierczak K.M."/>
            <person name="Andrzejewski T.M."/>
            <person name="Davidsen T.M."/>
            <person name="Wayne K.J."/>
            <person name="Tettelin H."/>
            <person name="Glass J.I."/>
            <person name="Rusch D."/>
            <person name="Podicherti R."/>
            <person name="Tsui H.-C.T."/>
            <person name="Winkler M.E."/>
        </authorList>
    </citation>
    <scope>NUCLEOTIDE SEQUENCE</scope>
</reference>